<dbReference type="SUPFAM" id="SSF50978">
    <property type="entry name" value="WD40 repeat-like"/>
    <property type="match status" value="1"/>
</dbReference>
<dbReference type="InterPro" id="IPR052415">
    <property type="entry name" value="Diphthine_MTase"/>
</dbReference>
<name>A0A6B2L9R2_9EUKA</name>
<evidence type="ECO:0000256" key="8">
    <source>
        <dbReference type="PROSITE-ProRule" id="PRU00221"/>
    </source>
</evidence>
<comment type="catalytic activity">
    <reaction evidence="7">
        <text>diphthine methyl ester-[translation elongation factor 2] + H2O = diphthine-[translation elongation factor 2] + methanol + H(+)</text>
        <dbReference type="Rhea" id="RHEA:42656"/>
        <dbReference type="Rhea" id="RHEA-COMP:10172"/>
        <dbReference type="Rhea" id="RHEA-COMP:10173"/>
        <dbReference type="ChEBI" id="CHEBI:15377"/>
        <dbReference type="ChEBI" id="CHEBI:15378"/>
        <dbReference type="ChEBI" id="CHEBI:17790"/>
        <dbReference type="ChEBI" id="CHEBI:79005"/>
        <dbReference type="ChEBI" id="CHEBI:82696"/>
        <dbReference type="EC" id="3.1.1.97"/>
    </reaction>
</comment>
<dbReference type="GO" id="GO:0017183">
    <property type="term" value="P:protein histidyl modification to diphthamide"/>
    <property type="evidence" value="ECO:0007669"/>
    <property type="project" value="TreeGrafter"/>
</dbReference>
<proteinExistence type="inferred from homology"/>
<dbReference type="AlphaFoldDB" id="A0A6B2L9R2"/>
<dbReference type="PROSITE" id="PS00678">
    <property type="entry name" value="WD_REPEATS_1"/>
    <property type="match status" value="1"/>
</dbReference>
<dbReference type="PANTHER" id="PTHR46042:SF1">
    <property type="entry name" value="DIPHTHINE METHYLTRANSFERASE"/>
    <property type="match status" value="1"/>
</dbReference>
<dbReference type="Pfam" id="PF00400">
    <property type="entry name" value="WD40"/>
    <property type="match status" value="2"/>
</dbReference>
<accession>A0A6B2L9R2</accession>
<dbReference type="EMBL" id="GIBP01004702">
    <property type="protein sequence ID" value="NDV33671.1"/>
    <property type="molecule type" value="Transcribed_RNA"/>
</dbReference>
<comment type="similarity">
    <text evidence="5">Belongs to the DPH7 family.</text>
</comment>
<dbReference type="GO" id="GO:0061685">
    <property type="term" value="F:diphthine methylesterase activity"/>
    <property type="evidence" value="ECO:0007669"/>
    <property type="project" value="UniProtKB-EC"/>
</dbReference>
<dbReference type="Gene3D" id="2.130.10.10">
    <property type="entry name" value="YVTN repeat-like/Quinoprotein amine dehydrogenase"/>
    <property type="match status" value="1"/>
</dbReference>
<evidence type="ECO:0000256" key="3">
    <source>
        <dbReference type="ARBA" id="ARBA00022737"/>
    </source>
</evidence>
<evidence type="ECO:0000256" key="7">
    <source>
        <dbReference type="ARBA" id="ARBA00047551"/>
    </source>
</evidence>
<protein>
    <recommendedName>
        <fullName evidence="6">methylated diphthine methylhydrolase</fullName>
        <ecNumber evidence="6">3.1.1.97</ecNumber>
    </recommendedName>
</protein>
<feature type="repeat" description="WD" evidence="8">
    <location>
        <begin position="171"/>
        <end position="197"/>
    </location>
</feature>
<dbReference type="InterPro" id="IPR019775">
    <property type="entry name" value="WD40_repeat_CS"/>
</dbReference>
<keyword evidence="3" id="KW-0677">Repeat</keyword>
<keyword evidence="4" id="KW-0378">Hydrolase</keyword>
<evidence type="ECO:0000256" key="5">
    <source>
        <dbReference type="ARBA" id="ARBA00038092"/>
    </source>
</evidence>
<evidence type="ECO:0000313" key="9">
    <source>
        <dbReference type="EMBL" id="NDV33671.1"/>
    </source>
</evidence>
<evidence type="ECO:0000256" key="4">
    <source>
        <dbReference type="ARBA" id="ARBA00022801"/>
    </source>
</evidence>
<evidence type="ECO:0000256" key="1">
    <source>
        <dbReference type="ARBA" id="ARBA00005156"/>
    </source>
</evidence>
<sequence length="326" mass="36705">MPLHCDSCEWMDGCLDWEGPSGVCMQYGTLAVGCYQLNEESKEREGFVFLYNFNNLKQFVLRQSLRIPGIFDMKWKDQYLGIASSTGSVDIYELQKDVTLKNITSFNQPDAQNCFTLSVSWNSNSEIAASYSTGRVSVLSFNEGSNELCTVWENDHSHSLESWIVSFLKSNPNIIISGADDCSLKLWDIRTNNLKPIASNSKSYTMGVTTIDSRLKYGENGFLVGSYDETVRYWDLRNMKDSIHTFNSGGGVWRIKGREESGSVAIAAMSGNFQVLQLNENKELERICSYSSVHSSLAYGIDWMPNTNTLASGSFYDNKLSVWSFQ</sequence>
<dbReference type="InterPro" id="IPR036322">
    <property type="entry name" value="WD40_repeat_dom_sf"/>
</dbReference>
<dbReference type="InterPro" id="IPR001680">
    <property type="entry name" value="WD40_rpt"/>
</dbReference>
<evidence type="ECO:0000256" key="2">
    <source>
        <dbReference type="ARBA" id="ARBA00022574"/>
    </source>
</evidence>
<organism evidence="9">
    <name type="scientific">Arcella intermedia</name>
    <dbReference type="NCBI Taxonomy" id="1963864"/>
    <lineage>
        <taxon>Eukaryota</taxon>
        <taxon>Amoebozoa</taxon>
        <taxon>Tubulinea</taxon>
        <taxon>Elardia</taxon>
        <taxon>Arcellinida</taxon>
        <taxon>Sphaerothecina</taxon>
        <taxon>Arcellidae</taxon>
        <taxon>Arcella</taxon>
    </lineage>
</organism>
<reference evidence="9" key="1">
    <citation type="journal article" date="2020" name="J. Eukaryot. Microbiol.">
        <title>De novo Sequencing, Assembly and Annotation of the Transcriptome for the Free-Living Testate Amoeba Arcella intermedia.</title>
        <authorList>
            <person name="Ribeiro G.M."/>
            <person name="Porfirio-Sousa A.L."/>
            <person name="Maurer-Alcala X.X."/>
            <person name="Katz L.A."/>
            <person name="Lahr D.J.G."/>
        </authorList>
    </citation>
    <scope>NUCLEOTIDE SEQUENCE</scope>
</reference>
<comment type="pathway">
    <text evidence="1">Protein modification; peptidyl-diphthamide biosynthesis.</text>
</comment>
<dbReference type="PANTHER" id="PTHR46042">
    <property type="entry name" value="DIPHTHINE METHYLTRANSFERASE"/>
    <property type="match status" value="1"/>
</dbReference>
<dbReference type="SMART" id="SM00320">
    <property type="entry name" value="WD40"/>
    <property type="match status" value="4"/>
</dbReference>
<dbReference type="GO" id="GO:0005737">
    <property type="term" value="C:cytoplasm"/>
    <property type="evidence" value="ECO:0007669"/>
    <property type="project" value="TreeGrafter"/>
</dbReference>
<keyword evidence="2 8" id="KW-0853">WD repeat</keyword>
<dbReference type="EC" id="3.1.1.97" evidence="6"/>
<evidence type="ECO:0000256" key="6">
    <source>
        <dbReference type="ARBA" id="ARBA00039131"/>
    </source>
</evidence>
<dbReference type="PROSITE" id="PS50082">
    <property type="entry name" value="WD_REPEATS_2"/>
    <property type="match status" value="1"/>
</dbReference>
<dbReference type="InterPro" id="IPR015943">
    <property type="entry name" value="WD40/YVTN_repeat-like_dom_sf"/>
</dbReference>